<dbReference type="SUPFAM" id="SSF46689">
    <property type="entry name" value="Homeodomain-like"/>
    <property type="match status" value="1"/>
</dbReference>
<protein>
    <recommendedName>
        <fullName evidence="10">Homeobox domain-containing protein</fullName>
    </recommendedName>
</protein>
<keyword evidence="5" id="KW-0444">Lipid biosynthesis</keyword>
<accession>A0AAV9RB47</accession>
<dbReference type="GO" id="GO:0046513">
    <property type="term" value="P:ceramide biosynthetic process"/>
    <property type="evidence" value="ECO:0007669"/>
    <property type="project" value="UniProtKB-ARBA"/>
</dbReference>
<evidence type="ECO:0008006" key="10">
    <source>
        <dbReference type="Google" id="ProtNLM"/>
    </source>
</evidence>
<evidence type="ECO:0000256" key="1">
    <source>
        <dbReference type="ARBA" id="ARBA00004127"/>
    </source>
</evidence>
<evidence type="ECO:0000256" key="5">
    <source>
        <dbReference type="ARBA" id="ARBA00022516"/>
    </source>
</evidence>
<dbReference type="FunFam" id="1.10.10.60:FF:000020">
    <property type="entry name" value="Ceramide synthase 5"/>
    <property type="match status" value="1"/>
</dbReference>
<reference evidence="8 9" key="1">
    <citation type="submission" date="2021-06" db="EMBL/GenBank/DDBJ databases">
        <authorList>
            <person name="Palmer J.M."/>
        </authorList>
    </citation>
    <scope>NUCLEOTIDE SEQUENCE [LARGE SCALE GENOMIC DNA]</scope>
    <source>
        <strain evidence="8 9">MEX-2019</strain>
        <tissue evidence="8">Muscle</tissue>
    </source>
</reference>
<evidence type="ECO:0000313" key="8">
    <source>
        <dbReference type="EMBL" id="KAK5607073.1"/>
    </source>
</evidence>
<evidence type="ECO:0000256" key="2">
    <source>
        <dbReference type="ARBA" id="ARBA00004586"/>
    </source>
</evidence>
<comment type="pathway">
    <text evidence="4">Sphingolipid metabolism.</text>
</comment>
<name>A0AAV9RB47_9TELE</name>
<comment type="pathway">
    <text evidence="3">Lipid metabolism; sphingolipid metabolism.</text>
</comment>
<comment type="subcellular location">
    <subcellularLocation>
        <location evidence="1">Endomembrane system</location>
        <topology evidence="1">Multi-pass membrane protein</topology>
    </subcellularLocation>
    <subcellularLocation>
        <location evidence="2">Endoplasmic reticulum membrane</location>
    </subcellularLocation>
</comment>
<feature type="signal peptide" evidence="7">
    <location>
        <begin position="1"/>
        <end position="26"/>
    </location>
</feature>
<evidence type="ECO:0000256" key="7">
    <source>
        <dbReference type="SAM" id="SignalP"/>
    </source>
</evidence>
<gene>
    <name evidence="8" type="ORF">CRENBAI_008054</name>
</gene>
<evidence type="ECO:0000256" key="3">
    <source>
        <dbReference type="ARBA" id="ARBA00004760"/>
    </source>
</evidence>
<comment type="catalytic activity">
    <reaction evidence="6">
        <text>sphinganine + octadecanoyl-CoA = N-(octadecanoyl)-sphinganine + CoA + H(+)</text>
        <dbReference type="Rhea" id="RHEA:36547"/>
        <dbReference type="ChEBI" id="CHEBI:15378"/>
        <dbReference type="ChEBI" id="CHEBI:57287"/>
        <dbReference type="ChEBI" id="CHEBI:57394"/>
        <dbReference type="ChEBI" id="CHEBI:57817"/>
        <dbReference type="ChEBI" id="CHEBI:67033"/>
    </reaction>
    <physiologicalReaction direction="left-to-right" evidence="6">
        <dbReference type="Rhea" id="RHEA:36548"/>
    </physiologicalReaction>
</comment>
<dbReference type="CDD" id="cd00086">
    <property type="entry name" value="homeodomain"/>
    <property type="match status" value="1"/>
</dbReference>
<dbReference type="Proteomes" id="UP001311232">
    <property type="component" value="Unassembled WGS sequence"/>
</dbReference>
<keyword evidence="5" id="KW-0443">Lipid metabolism</keyword>
<feature type="chain" id="PRO_5043485664" description="Homeobox domain-containing protein" evidence="7">
    <location>
        <begin position="27"/>
        <end position="137"/>
    </location>
</feature>
<dbReference type="GO" id="GO:0050291">
    <property type="term" value="F:sphingosine N-acyltransferase activity"/>
    <property type="evidence" value="ECO:0007669"/>
    <property type="project" value="UniProtKB-ARBA"/>
</dbReference>
<evidence type="ECO:0000256" key="4">
    <source>
        <dbReference type="ARBA" id="ARBA00004991"/>
    </source>
</evidence>
<comment type="caution">
    <text evidence="8">The sequence shown here is derived from an EMBL/GenBank/DDBJ whole genome shotgun (WGS) entry which is preliminary data.</text>
</comment>
<evidence type="ECO:0000313" key="9">
    <source>
        <dbReference type="Proteomes" id="UP001311232"/>
    </source>
</evidence>
<dbReference type="AlphaFoldDB" id="A0AAV9RB47"/>
<evidence type="ECO:0000256" key="6">
    <source>
        <dbReference type="ARBA" id="ARBA00049036"/>
    </source>
</evidence>
<dbReference type="InterPro" id="IPR009057">
    <property type="entry name" value="Homeodomain-like_sf"/>
</dbReference>
<keyword evidence="7" id="KW-0732">Signal</keyword>
<sequence length="137" mass="15320">MIPQQLCYLCFVLLICRFLAPPFARCLGVKNRLQVAAAPSPQLDSFYTHRSKQPTQSELVNLMVLCGKTQRQIESWFRVRRNQDRPSQTKKFAEAALVAFIPCPSVIVHGTLDRDPYITTDPGSGITGNVGGVIPFR</sequence>
<proteinExistence type="predicted"/>
<dbReference type="Gene3D" id="1.10.10.60">
    <property type="entry name" value="Homeodomain-like"/>
    <property type="match status" value="1"/>
</dbReference>
<organism evidence="8 9">
    <name type="scientific">Crenichthys baileyi</name>
    <name type="common">White River springfish</name>
    <dbReference type="NCBI Taxonomy" id="28760"/>
    <lineage>
        <taxon>Eukaryota</taxon>
        <taxon>Metazoa</taxon>
        <taxon>Chordata</taxon>
        <taxon>Craniata</taxon>
        <taxon>Vertebrata</taxon>
        <taxon>Euteleostomi</taxon>
        <taxon>Actinopterygii</taxon>
        <taxon>Neopterygii</taxon>
        <taxon>Teleostei</taxon>
        <taxon>Neoteleostei</taxon>
        <taxon>Acanthomorphata</taxon>
        <taxon>Ovalentaria</taxon>
        <taxon>Atherinomorphae</taxon>
        <taxon>Cyprinodontiformes</taxon>
        <taxon>Goodeidae</taxon>
        <taxon>Crenichthys</taxon>
    </lineage>
</organism>
<keyword evidence="9" id="KW-1185">Reference proteome</keyword>
<dbReference type="GO" id="GO:0005789">
    <property type="term" value="C:endoplasmic reticulum membrane"/>
    <property type="evidence" value="ECO:0007669"/>
    <property type="project" value="UniProtKB-SubCell"/>
</dbReference>
<dbReference type="EMBL" id="JAHHUM010002034">
    <property type="protein sequence ID" value="KAK5607073.1"/>
    <property type="molecule type" value="Genomic_DNA"/>
</dbReference>
<dbReference type="InterPro" id="IPR001356">
    <property type="entry name" value="HD"/>
</dbReference>
<dbReference type="GO" id="GO:0003677">
    <property type="term" value="F:DNA binding"/>
    <property type="evidence" value="ECO:0007669"/>
    <property type="project" value="InterPro"/>
</dbReference>